<feature type="compositionally biased region" description="Basic and acidic residues" evidence="1">
    <location>
        <begin position="1"/>
        <end position="10"/>
    </location>
</feature>
<evidence type="ECO:0008006" key="4">
    <source>
        <dbReference type="Google" id="ProtNLM"/>
    </source>
</evidence>
<gene>
    <name evidence="2" type="ORF">OPV22_033538</name>
</gene>
<protein>
    <recommendedName>
        <fullName evidence="4">Nodulin-related protein 1-like</fullName>
    </recommendedName>
</protein>
<dbReference type="EMBL" id="JAQQAF010000009">
    <property type="protein sequence ID" value="KAJ8460612.1"/>
    <property type="molecule type" value="Genomic_DNA"/>
</dbReference>
<feature type="region of interest" description="Disordered" evidence="1">
    <location>
        <begin position="90"/>
        <end position="124"/>
    </location>
</feature>
<evidence type="ECO:0000256" key="1">
    <source>
        <dbReference type="SAM" id="MobiDB-lite"/>
    </source>
</evidence>
<dbReference type="GO" id="GO:0010115">
    <property type="term" value="P:regulation of abscisic acid biosynthetic process"/>
    <property type="evidence" value="ECO:0007669"/>
    <property type="project" value="InterPro"/>
</dbReference>
<keyword evidence="3" id="KW-1185">Reference proteome</keyword>
<organism evidence="2 3">
    <name type="scientific">Ensete ventricosum</name>
    <name type="common">Abyssinian banana</name>
    <name type="synonym">Musa ensete</name>
    <dbReference type="NCBI Taxonomy" id="4639"/>
    <lineage>
        <taxon>Eukaryota</taxon>
        <taxon>Viridiplantae</taxon>
        <taxon>Streptophyta</taxon>
        <taxon>Embryophyta</taxon>
        <taxon>Tracheophyta</taxon>
        <taxon>Spermatophyta</taxon>
        <taxon>Magnoliopsida</taxon>
        <taxon>Liliopsida</taxon>
        <taxon>Zingiberales</taxon>
        <taxon>Musaceae</taxon>
        <taxon>Ensete</taxon>
    </lineage>
</organism>
<feature type="compositionally biased region" description="Low complexity" evidence="1">
    <location>
        <begin position="91"/>
        <end position="112"/>
    </location>
</feature>
<reference evidence="2 3" key="1">
    <citation type="submission" date="2022-12" db="EMBL/GenBank/DDBJ databases">
        <title>Chromosome-scale assembly of the Ensete ventricosum genome.</title>
        <authorList>
            <person name="Dussert Y."/>
            <person name="Stocks J."/>
            <person name="Wendawek A."/>
            <person name="Woldeyes F."/>
            <person name="Nichols R.A."/>
            <person name="Borrell J.S."/>
        </authorList>
    </citation>
    <scope>NUCLEOTIDE SEQUENCE [LARGE SCALE GENOMIC DNA]</scope>
    <source>
        <strain evidence="3">cv. Maze</strain>
        <tissue evidence="2">Seeds</tissue>
    </source>
</reference>
<accession>A0AAV8PYK2</accession>
<comment type="caution">
    <text evidence="2">The sequence shown here is derived from an EMBL/GenBank/DDBJ whole genome shotgun (WGS) entry which is preliminary data.</text>
</comment>
<dbReference type="Proteomes" id="UP001222027">
    <property type="component" value="Unassembled WGS sequence"/>
</dbReference>
<sequence length="139" mass="14443">MDTDHGDNSGKHSSQSHKAHPKPTQLLSSAKVVADAAKSALRHETDKVDKAKVAGAAADIIGAASHYAKLEEGKLGKYVGQAENYLHQYHSSHSAQSSTTAAAAHSSSTHSTGEAHHGGGGGGGLEDYMKMAQGFLKKR</sequence>
<evidence type="ECO:0000313" key="2">
    <source>
        <dbReference type="EMBL" id="KAJ8460612.1"/>
    </source>
</evidence>
<feature type="region of interest" description="Disordered" evidence="1">
    <location>
        <begin position="1"/>
        <end position="27"/>
    </location>
</feature>
<dbReference type="AlphaFoldDB" id="A0AAV8PYK2"/>
<name>A0AAV8PYK2_ENSVE</name>
<dbReference type="GO" id="GO:0009408">
    <property type="term" value="P:response to heat"/>
    <property type="evidence" value="ECO:0007669"/>
    <property type="project" value="InterPro"/>
</dbReference>
<dbReference type="InterPro" id="IPR040294">
    <property type="entry name" value="Nodulin-rel_1/2"/>
</dbReference>
<proteinExistence type="predicted"/>
<evidence type="ECO:0000313" key="3">
    <source>
        <dbReference type="Proteomes" id="UP001222027"/>
    </source>
</evidence>
<dbReference type="PANTHER" id="PTHR35098">
    <property type="entry name" value="EXPRESSED PROTEIN"/>
    <property type="match status" value="1"/>
</dbReference>
<dbReference type="PANTHER" id="PTHR35098:SF1">
    <property type="entry name" value="NODULIN-RELATED PROTEIN 2"/>
    <property type="match status" value="1"/>
</dbReference>